<protein>
    <recommendedName>
        <fullName evidence="6">Interferon-related developmental regulator 1</fullName>
    </recommendedName>
</protein>
<dbReference type="EMBL" id="JAWZYT010001960">
    <property type="protein sequence ID" value="KAK4307878.1"/>
    <property type="molecule type" value="Genomic_DNA"/>
</dbReference>
<dbReference type="InterPro" id="IPR006921">
    <property type="entry name" value="Interferon-rel_develop_reg_C"/>
</dbReference>
<evidence type="ECO:0008006" key="6">
    <source>
        <dbReference type="Google" id="ProtNLM"/>
    </source>
</evidence>
<accession>A0AAE1U2M4</accession>
<evidence type="ECO:0000259" key="3">
    <source>
        <dbReference type="Pfam" id="PF05004"/>
    </source>
</evidence>
<feature type="region of interest" description="Disordered" evidence="1">
    <location>
        <begin position="27"/>
        <end position="48"/>
    </location>
</feature>
<name>A0AAE1U2M4_9EUCA</name>
<keyword evidence="5" id="KW-1185">Reference proteome</keyword>
<evidence type="ECO:0000313" key="4">
    <source>
        <dbReference type="EMBL" id="KAK4307878.1"/>
    </source>
</evidence>
<dbReference type="AlphaFoldDB" id="A0AAE1U2M4"/>
<dbReference type="InterPro" id="IPR007701">
    <property type="entry name" value="Interferon-rel_develop_reg_N"/>
</dbReference>
<proteinExistence type="predicted"/>
<evidence type="ECO:0000256" key="1">
    <source>
        <dbReference type="SAM" id="MobiDB-lite"/>
    </source>
</evidence>
<comment type="caution">
    <text evidence="4">The sequence shown here is derived from an EMBL/GenBank/DDBJ whole genome shotgun (WGS) entry which is preliminary data.</text>
</comment>
<sequence>MPREKKLSKKAAAAAAAAAAVLTTAQNEKDEDDCSVASDRTESTAQLSDEECVSESECYEQKVRDAMDLAVVKSVHTRTNALTALTTAMQKRVLTTFLLDHHQTLSDIAERSLKKGKGAEQVAAARLINLLVLSLSELPQAEEAEEVYKAVSGVLTVTLTDPSMTHTTRLECAHTLSVCTFIACHDLAEVMNAMNKLHSVFAASLPKGNGDLPNHPLGLSSLHTAALSGFCLLLCLLSPATLYTMANKLIKEMCDLLGQSDVDLRIQAGEGVALIYESARTHNAHYYCTQQRTLISVLQDLATDSHKFRAKRDRKHQRASFREIIKTVEGIGNTATAGKNASGSTGAGVIGNTATAGGGVINELITLGPKHARQELILDSWSLKIQYDSLCKVLNEGLNTHITYNVGVRDVFSLGPPPMQLTPSVASLTKRNHKKINRESPASKARQMTRNKNRDNRAAAKTYDD</sequence>
<dbReference type="Pfam" id="PF05004">
    <property type="entry name" value="IFRD"/>
    <property type="match status" value="1"/>
</dbReference>
<dbReference type="Pfam" id="PF04836">
    <property type="entry name" value="IFRD_C"/>
    <property type="match status" value="1"/>
</dbReference>
<evidence type="ECO:0000259" key="2">
    <source>
        <dbReference type="Pfam" id="PF04836"/>
    </source>
</evidence>
<feature type="domain" description="Interferon-related developmental regulator C-terminal" evidence="2">
    <location>
        <begin position="408"/>
        <end position="457"/>
    </location>
</feature>
<dbReference type="PANTHER" id="PTHR12354">
    <property type="entry name" value="INTERFERON-RELATED DEVELOPMENTAL REGULATOR"/>
    <property type="match status" value="1"/>
</dbReference>
<dbReference type="Proteomes" id="UP001292094">
    <property type="component" value="Unassembled WGS sequence"/>
</dbReference>
<gene>
    <name evidence="4" type="ORF">Pmani_020387</name>
</gene>
<organism evidence="4 5">
    <name type="scientific">Petrolisthes manimaculis</name>
    <dbReference type="NCBI Taxonomy" id="1843537"/>
    <lineage>
        <taxon>Eukaryota</taxon>
        <taxon>Metazoa</taxon>
        <taxon>Ecdysozoa</taxon>
        <taxon>Arthropoda</taxon>
        <taxon>Crustacea</taxon>
        <taxon>Multicrustacea</taxon>
        <taxon>Malacostraca</taxon>
        <taxon>Eumalacostraca</taxon>
        <taxon>Eucarida</taxon>
        <taxon>Decapoda</taxon>
        <taxon>Pleocyemata</taxon>
        <taxon>Anomura</taxon>
        <taxon>Galatheoidea</taxon>
        <taxon>Porcellanidae</taxon>
        <taxon>Petrolisthes</taxon>
    </lineage>
</organism>
<feature type="compositionally biased region" description="Basic and acidic residues" evidence="1">
    <location>
        <begin position="452"/>
        <end position="465"/>
    </location>
</feature>
<feature type="region of interest" description="Disordered" evidence="1">
    <location>
        <begin position="423"/>
        <end position="465"/>
    </location>
</feature>
<dbReference type="InterPro" id="IPR039777">
    <property type="entry name" value="IFRD"/>
</dbReference>
<feature type="domain" description="Interferon-related developmental regulator N-terminal" evidence="3">
    <location>
        <begin position="36"/>
        <end position="329"/>
    </location>
</feature>
<reference evidence="4" key="1">
    <citation type="submission" date="2023-11" db="EMBL/GenBank/DDBJ databases">
        <title>Genome assemblies of two species of porcelain crab, Petrolisthes cinctipes and Petrolisthes manimaculis (Anomura: Porcellanidae).</title>
        <authorList>
            <person name="Angst P."/>
        </authorList>
    </citation>
    <scope>NUCLEOTIDE SEQUENCE</scope>
    <source>
        <strain evidence="4">PB745_02</strain>
        <tissue evidence="4">Gill</tissue>
    </source>
</reference>
<dbReference type="PANTHER" id="PTHR12354:SF1">
    <property type="entry name" value="INTERFERON-RELATED DEVELOPMENTAL REGULATOR 1"/>
    <property type="match status" value="1"/>
</dbReference>
<evidence type="ECO:0000313" key="5">
    <source>
        <dbReference type="Proteomes" id="UP001292094"/>
    </source>
</evidence>